<dbReference type="AlphaFoldDB" id="A0A345E2C3"/>
<protein>
    <submittedName>
        <fullName evidence="1">Uncharacterized protein</fullName>
    </submittedName>
</protein>
<dbReference type="OrthoDB" id="238071at2157"/>
<dbReference type="GeneID" id="37283283"/>
<accession>A0A345E2C3</accession>
<sequence length="385" mass="42705">MTNPETTMVFAGLDGRTKTHLPAWYARQRSSEESKTFTTAVRALPQATTTEVAYHNPYVDEWMQTDRHNAIVEPTRLAKQAGGETNDDPLFFIPTDSYSVINPLDIFGPLEAVLQTETIDGRPLAEVMFGEVRQYRDGGEVHMDILFDGLTVDLPGRSDPITMGVTAGYDFFGGHAVYVEGFARDTACANSIRQLTDRETVKHVGDVGDFEQWWQSILAQLGLVANDLCAFIEAAGEITIQFTDVPFTLSEFYTLLGLPEYLAQRAAEDARAEAETPTAIDMWTLHSGATYALTHFFTGREGVALDRYVRAANDILFNPEVTIETVTQAYEERAAAETDGMGQTGLESQLALAQLERVGQDVRAKATQFQVRAETLKERLNQTHD</sequence>
<keyword evidence="2" id="KW-1185">Reference proteome</keyword>
<dbReference type="EMBL" id="CP031150">
    <property type="protein sequence ID" value="AXG06345.1"/>
    <property type="molecule type" value="Genomic_DNA"/>
</dbReference>
<evidence type="ECO:0000313" key="2">
    <source>
        <dbReference type="Proteomes" id="UP000253273"/>
    </source>
</evidence>
<name>A0A345E2C3_9EURY</name>
<evidence type="ECO:0000313" key="1">
    <source>
        <dbReference type="EMBL" id="AXG06345.1"/>
    </source>
</evidence>
<dbReference type="RefSeq" id="WP_114585484.1">
    <property type="nucleotide sequence ID" value="NZ_CP031150.1"/>
</dbReference>
<dbReference type="Proteomes" id="UP000253273">
    <property type="component" value="Chromosome"/>
</dbReference>
<gene>
    <name evidence="1" type="ORF">DU500_07820</name>
</gene>
<dbReference type="KEGG" id="haj:DU500_07820"/>
<organism evidence="1 2">
    <name type="scientific">Haloplanus rubicundus</name>
    <dbReference type="NCBI Taxonomy" id="1547898"/>
    <lineage>
        <taxon>Archaea</taxon>
        <taxon>Methanobacteriati</taxon>
        <taxon>Methanobacteriota</taxon>
        <taxon>Stenosarchaea group</taxon>
        <taxon>Halobacteria</taxon>
        <taxon>Halobacteriales</taxon>
        <taxon>Haloferacaceae</taxon>
        <taxon>Haloplanus</taxon>
    </lineage>
</organism>
<reference evidence="1 2" key="1">
    <citation type="submission" date="2018-07" db="EMBL/GenBank/DDBJ databases">
        <title>Genome sequences of Haloplanus sp. CBA1113.</title>
        <authorList>
            <person name="Kim Y.B."/>
            <person name="Roh S.W."/>
        </authorList>
    </citation>
    <scope>NUCLEOTIDE SEQUENCE [LARGE SCALE GENOMIC DNA]</scope>
    <source>
        <strain evidence="1 2">CBA1113</strain>
    </source>
</reference>
<proteinExistence type="predicted"/>